<evidence type="ECO:0000313" key="5">
    <source>
        <dbReference type="EMBL" id="PCS06417.1"/>
    </source>
</evidence>
<dbReference type="Proteomes" id="UP000242246">
    <property type="component" value="Unassembled WGS sequence"/>
</dbReference>
<evidence type="ECO:0000313" key="6">
    <source>
        <dbReference type="Proteomes" id="UP000242246"/>
    </source>
</evidence>
<comment type="caution">
    <text evidence="5">The sequence shown here is derived from an EMBL/GenBank/DDBJ whole genome shotgun (WGS) entry which is preliminary data.</text>
</comment>
<gene>
    <name evidence="5" type="ORF">RU87_GL001626</name>
</gene>
<dbReference type="Pfam" id="PF00106">
    <property type="entry name" value="adh_short"/>
    <property type="match status" value="1"/>
</dbReference>
<keyword evidence="2" id="KW-0560">Oxidoreductase</keyword>
<dbReference type="EMBL" id="JXJX01000008">
    <property type="protein sequence ID" value="PCS06417.1"/>
    <property type="molecule type" value="Genomic_DNA"/>
</dbReference>
<dbReference type="InterPro" id="IPR036291">
    <property type="entry name" value="NAD(P)-bd_dom_sf"/>
</dbReference>
<organism evidence="5 6">
    <name type="scientific">Pseudolactococcus plantarum</name>
    <dbReference type="NCBI Taxonomy" id="1365"/>
    <lineage>
        <taxon>Bacteria</taxon>
        <taxon>Bacillati</taxon>
        <taxon>Bacillota</taxon>
        <taxon>Bacilli</taxon>
        <taxon>Lactobacillales</taxon>
        <taxon>Streptococcaceae</taxon>
        <taxon>Pseudolactococcus</taxon>
    </lineage>
</organism>
<dbReference type="SUPFAM" id="SSF51735">
    <property type="entry name" value="NAD(P)-binding Rossmann-fold domains"/>
    <property type="match status" value="1"/>
</dbReference>
<dbReference type="STRING" id="1348632.GCA_001591745_01245"/>
<dbReference type="GO" id="GO:0006633">
    <property type="term" value="P:fatty acid biosynthetic process"/>
    <property type="evidence" value="ECO:0007669"/>
    <property type="project" value="TreeGrafter"/>
</dbReference>
<dbReference type="GO" id="GO:0016616">
    <property type="term" value="F:oxidoreductase activity, acting on the CH-OH group of donors, NAD or NADP as acceptor"/>
    <property type="evidence" value="ECO:0007669"/>
    <property type="project" value="TreeGrafter"/>
</dbReference>
<accession>A0A2A5RYT6</accession>
<dbReference type="InterPro" id="IPR020904">
    <property type="entry name" value="Sc_DH/Rdtase_CS"/>
</dbReference>
<feature type="domain" description="Ketoreductase" evidence="4">
    <location>
        <begin position="4"/>
        <end position="209"/>
    </location>
</feature>
<comment type="similarity">
    <text evidence="1 3">Belongs to the short-chain dehydrogenases/reductases (SDR) family.</text>
</comment>
<dbReference type="SMART" id="SM00822">
    <property type="entry name" value="PKS_KR"/>
    <property type="match status" value="1"/>
</dbReference>
<evidence type="ECO:0000256" key="2">
    <source>
        <dbReference type="ARBA" id="ARBA00023002"/>
    </source>
</evidence>
<evidence type="ECO:0000256" key="3">
    <source>
        <dbReference type="RuleBase" id="RU000363"/>
    </source>
</evidence>
<sequence length="252" mass="27684">MTNKTILITGATRGIGWDIATLAAQAQYHVILNGRNQEQLDLCVATLRTRYPDAQIEGVVFDVTDRAAVAQVALSVGPIDILVNNAGIALDSWWVKMSPKDWDDVIATNLTGVFNVTHFLTGNIKNGGQIVMMTSRSAMLGNMGQANYAASKAGLIALTKTLAQELKRRDIRVNCLSPAALTDMTVPAMEKVKKRYDGKLPEEWQIGSSKQIAEFVINHLINTTNTGQVYAVNGDEFGYWEEPTYHTLRIKS</sequence>
<dbReference type="PRINTS" id="PR00081">
    <property type="entry name" value="GDHRDH"/>
</dbReference>
<dbReference type="PRINTS" id="PR00080">
    <property type="entry name" value="SDRFAMILY"/>
</dbReference>
<dbReference type="GO" id="GO:0048038">
    <property type="term" value="F:quinone binding"/>
    <property type="evidence" value="ECO:0007669"/>
    <property type="project" value="TreeGrafter"/>
</dbReference>
<protein>
    <submittedName>
        <fullName evidence="5">3-ketoacyl-ACP reductase</fullName>
    </submittedName>
</protein>
<dbReference type="InterPro" id="IPR002347">
    <property type="entry name" value="SDR_fam"/>
</dbReference>
<keyword evidence="6" id="KW-1185">Reference proteome</keyword>
<proteinExistence type="inferred from homology"/>
<dbReference type="OrthoDB" id="5786478at2"/>
<name>A0A2A5RYT6_9LACT</name>
<dbReference type="Gene3D" id="3.40.50.720">
    <property type="entry name" value="NAD(P)-binding Rossmann-like Domain"/>
    <property type="match status" value="1"/>
</dbReference>
<dbReference type="InterPro" id="IPR057326">
    <property type="entry name" value="KR_dom"/>
</dbReference>
<dbReference type="PROSITE" id="PS00061">
    <property type="entry name" value="ADH_SHORT"/>
    <property type="match status" value="1"/>
</dbReference>
<dbReference type="AlphaFoldDB" id="A0A2A5RYT6"/>
<dbReference type="PANTHER" id="PTHR42760">
    <property type="entry name" value="SHORT-CHAIN DEHYDROGENASES/REDUCTASES FAMILY MEMBER"/>
    <property type="match status" value="1"/>
</dbReference>
<evidence type="ECO:0000256" key="1">
    <source>
        <dbReference type="ARBA" id="ARBA00006484"/>
    </source>
</evidence>
<evidence type="ECO:0000259" key="4">
    <source>
        <dbReference type="SMART" id="SM00822"/>
    </source>
</evidence>
<dbReference type="RefSeq" id="WP_068163134.1">
    <property type="nucleotide sequence ID" value="NZ_JXJX01000008.1"/>
</dbReference>
<dbReference type="PANTHER" id="PTHR42760:SF133">
    <property type="entry name" value="3-OXOACYL-[ACYL-CARRIER-PROTEIN] REDUCTASE"/>
    <property type="match status" value="1"/>
</dbReference>
<reference evidence="5 6" key="1">
    <citation type="submission" date="2014-12" db="EMBL/GenBank/DDBJ databases">
        <title>Draft genome sequences of 10 type strains of Lactococcus.</title>
        <authorList>
            <person name="Sun Z."/>
            <person name="Zhong Z."/>
            <person name="Liu W."/>
            <person name="Zhang W."/>
            <person name="Zhang H."/>
        </authorList>
    </citation>
    <scope>NUCLEOTIDE SEQUENCE [LARGE SCALE GENOMIC DNA]</scope>
    <source>
        <strain evidence="5 6">DSM 20686</strain>
    </source>
</reference>